<dbReference type="Proteomes" id="UP000886501">
    <property type="component" value="Unassembled WGS sequence"/>
</dbReference>
<gene>
    <name evidence="1" type="ORF">BDM02DRAFT_3185196</name>
</gene>
<sequence length="403" mass="44087">MLAACQQKQTSAFDLIFLGTGTSGSVPNISCLTAPPEEEPCQTCLSTLTPEGKKNIRRNTSAIVRVDAVGGKVYVATFDLHTASIRRLIIVYLHLLRTILIDTGKNFQAAALEWFPKYGLRRIDAVLLTHGHADAINGLDDLRAWTLNSAIQPYIDLYVSQATLDEVKRAFPYLVSKEFASGGGDVPAFKWHIIDAGVPFEIEGTGIQVLPFCVHHGRIFSTPDVPNQAQSITLYTPPPTLPSTPTRSGMSTLADKVTPYISYGFLIQGSFIYISDVSFIPDETWALLEESRKCNGQPSIAVVDCLRLTKHTSHFGLREAISTARRIGAVRSYCVGFEHVVSHASYEKIFGAVGGQDDKDRLTVTEQEGIGMIEPGDPIWIRPAYDGLQVTVLEGGIVKDNGY</sequence>
<accession>A0ACB6ZM60</accession>
<organism evidence="1 2">
    <name type="scientific">Thelephora ganbajun</name>
    <name type="common">Ganba fungus</name>
    <dbReference type="NCBI Taxonomy" id="370292"/>
    <lineage>
        <taxon>Eukaryota</taxon>
        <taxon>Fungi</taxon>
        <taxon>Dikarya</taxon>
        <taxon>Basidiomycota</taxon>
        <taxon>Agaricomycotina</taxon>
        <taxon>Agaricomycetes</taxon>
        <taxon>Thelephorales</taxon>
        <taxon>Thelephoraceae</taxon>
        <taxon>Thelephora</taxon>
    </lineage>
</organism>
<protein>
    <submittedName>
        <fullName evidence="1">Uncharacterized protein</fullName>
    </submittedName>
</protein>
<keyword evidence="2" id="KW-1185">Reference proteome</keyword>
<evidence type="ECO:0000313" key="1">
    <source>
        <dbReference type="EMBL" id="KAF9650717.1"/>
    </source>
</evidence>
<reference evidence="1" key="2">
    <citation type="journal article" date="2020" name="Nat. Commun.">
        <title>Large-scale genome sequencing of mycorrhizal fungi provides insights into the early evolution of symbiotic traits.</title>
        <authorList>
            <person name="Miyauchi S."/>
            <person name="Kiss E."/>
            <person name="Kuo A."/>
            <person name="Drula E."/>
            <person name="Kohler A."/>
            <person name="Sanchez-Garcia M."/>
            <person name="Morin E."/>
            <person name="Andreopoulos B."/>
            <person name="Barry K.W."/>
            <person name="Bonito G."/>
            <person name="Buee M."/>
            <person name="Carver A."/>
            <person name="Chen C."/>
            <person name="Cichocki N."/>
            <person name="Clum A."/>
            <person name="Culley D."/>
            <person name="Crous P.W."/>
            <person name="Fauchery L."/>
            <person name="Girlanda M."/>
            <person name="Hayes R.D."/>
            <person name="Keri Z."/>
            <person name="LaButti K."/>
            <person name="Lipzen A."/>
            <person name="Lombard V."/>
            <person name="Magnuson J."/>
            <person name="Maillard F."/>
            <person name="Murat C."/>
            <person name="Nolan M."/>
            <person name="Ohm R.A."/>
            <person name="Pangilinan J."/>
            <person name="Pereira M.F."/>
            <person name="Perotto S."/>
            <person name="Peter M."/>
            <person name="Pfister S."/>
            <person name="Riley R."/>
            <person name="Sitrit Y."/>
            <person name="Stielow J.B."/>
            <person name="Szollosi G."/>
            <person name="Zifcakova L."/>
            <person name="Stursova M."/>
            <person name="Spatafora J.W."/>
            <person name="Tedersoo L."/>
            <person name="Vaario L.M."/>
            <person name="Yamada A."/>
            <person name="Yan M."/>
            <person name="Wang P."/>
            <person name="Xu J."/>
            <person name="Bruns T."/>
            <person name="Baldrian P."/>
            <person name="Vilgalys R."/>
            <person name="Dunand C."/>
            <person name="Henrissat B."/>
            <person name="Grigoriev I.V."/>
            <person name="Hibbett D."/>
            <person name="Nagy L.G."/>
            <person name="Martin F.M."/>
        </authorList>
    </citation>
    <scope>NUCLEOTIDE SEQUENCE</scope>
    <source>
        <strain evidence="1">P2</strain>
    </source>
</reference>
<dbReference type="EMBL" id="MU117982">
    <property type="protein sequence ID" value="KAF9650717.1"/>
    <property type="molecule type" value="Genomic_DNA"/>
</dbReference>
<evidence type="ECO:0000313" key="2">
    <source>
        <dbReference type="Proteomes" id="UP000886501"/>
    </source>
</evidence>
<proteinExistence type="predicted"/>
<comment type="caution">
    <text evidence="1">The sequence shown here is derived from an EMBL/GenBank/DDBJ whole genome shotgun (WGS) entry which is preliminary data.</text>
</comment>
<reference evidence="1" key="1">
    <citation type="submission" date="2019-10" db="EMBL/GenBank/DDBJ databases">
        <authorList>
            <consortium name="DOE Joint Genome Institute"/>
            <person name="Kuo A."/>
            <person name="Miyauchi S."/>
            <person name="Kiss E."/>
            <person name="Drula E."/>
            <person name="Kohler A."/>
            <person name="Sanchez-Garcia M."/>
            <person name="Andreopoulos B."/>
            <person name="Barry K.W."/>
            <person name="Bonito G."/>
            <person name="Buee M."/>
            <person name="Carver A."/>
            <person name="Chen C."/>
            <person name="Cichocki N."/>
            <person name="Clum A."/>
            <person name="Culley D."/>
            <person name="Crous P.W."/>
            <person name="Fauchery L."/>
            <person name="Girlanda M."/>
            <person name="Hayes R."/>
            <person name="Keri Z."/>
            <person name="Labutti K."/>
            <person name="Lipzen A."/>
            <person name="Lombard V."/>
            <person name="Magnuson J."/>
            <person name="Maillard F."/>
            <person name="Morin E."/>
            <person name="Murat C."/>
            <person name="Nolan M."/>
            <person name="Ohm R."/>
            <person name="Pangilinan J."/>
            <person name="Pereira M."/>
            <person name="Perotto S."/>
            <person name="Peter M."/>
            <person name="Riley R."/>
            <person name="Sitrit Y."/>
            <person name="Stielow B."/>
            <person name="Szollosi G."/>
            <person name="Zifcakova L."/>
            <person name="Stursova M."/>
            <person name="Spatafora J.W."/>
            <person name="Tedersoo L."/>
            <person name="Vaario L.-M."/>
            <person name="Yamada A."/>
            <person name="Yan M."/>
            <person name="Wang P."/>
            <person name="Xu J."/>
            <person name="Bruns T."/>
            <person name="Baldrian P."/>
            <person name="Vilgalys R."/>
            <person name="Henrissat B."/>
            <person name="Grigoriev I.V."/>
            <person name="Hibbett D."/>
            <person name="Nagy L.G."/>
            <person name="Martin F.M."/>
        </authorList>
    </citation>
    <scope>NUCLEOTIDE SEQUENCE</scope>
    <source>
        <strain evidence="1">P2</strain>
    </source>
</reference>
<name>A0ACB6ZM60_THEGA</name>